<dbReference type="Proteomes" id="UP000593576">
    <property type="component" value="Unassembled WGS sequence"/>
</dbReference>
<accession>A0A7J9MR94</accession>
<comment type="caution">
    <text evidence="1">The sequence shown here is derived from an EMBL/GenBank/DDBJ whole genome shotgun (WGS) entry which is preliminary data.</text>
</comment>
<reference evidence="1 2" key="1">
    <citation type="journal article" date="2019" name="Genome Biol. Evol.">
        <title>Insights into the evolution of the New World diploid cottons (Gossypium, subgenus Houzingenia) based on genome sequencing.</title>
        <authorList>
            <person name="Grover C.E."/>
            <person name="Arick M.A. 2nd"/>
            <person name="Thrash A."/>
            <person name="Conover J.L."/>
            <person name="Sanders W.S."/>
            <person name="Peterson D.G."/>
            <person name="Frelichowski J.E."/>
            <person name="Scheffler J.A."/>
            <person name="Scheffler B.E."/>
            <person name="Wendel J.F."/>
        </authorList>
    </citation>
    <scope>NUCLEOTIDE SEQUENCE [LARGE SCALE GENOMIC DNA]</scope>
    <source>
        <strain evidence="1">1</strain>
        <tissue evidence="1">Leaf</tissue>
    </source>
</reference>
<protein>
    <submittedName>
        <fullName evidence="1">Uncharacterized protein</fullName>
    </submittedName>
</protein>
<name>A0A7J9MR94_GOSSC</name>
<dbReference type="EMBL" id="JABFAF010000012">
    <property type="protein sequence ID" value="MBA0872879.1"/>
    <property type="molecule type" value="Genomic_DNA"/>
</dbReference>
<organism evidence="1 2">
    <name type="scientific">Gossypium schwendimanii</name>
    <name type="common">Cotton</name>
    <dbReference type="NCBI Taxonomy" id="34291"/>
    <lineage>
        <taxon>Eukaryota</taxon>
        <taxon>Viridiplantae</taxon>
        <taxon>Streptophyta</taxon>
        <taxon>Embryophyta</taxon>
        <taxon>Tracheophyta</taxon>
        <taxon>Spermatophyta</taxon>
        <taxon>Magnoliopsida</taxon>
        <taxon>eudicotyledons</taxon>
        <taxon>Gunneridae</taxon>
        <taxon>Pentapetalae</taxon>
        <taxon>rosids</taxon>
        <taxon>malvids</taxon>
        <taxon>Malvales</taxon>
        <taxon>Malvaceae</taxon>
        <taxon>Malvoideae</taxon>
        <taxon>Gossypium</taxon>
    </lineage>
</organism>
<dbReference type="AlphaFoldDB" id="A0A7J9MR94"/>
<keyword evidence="2" id="KW-1185">Reference proteome</keyword>
<evidence type="ECO:0000313" key="1">
    <source>
        <dbReference type="EMBL" id="MBA0872879.1"/>
    </source>
</evidence>
<evidence type="ECO:0000313" key="2">
    <source>
        <dbReference type="Proteomes" id="UP000593576"/>
    </source>
</evidence>
<gene>
    <name evidence="1" type="ORF">Goshw_022589</name>
</gene>
<proteinExistence type="predicted"/>
<sequence>MIMREQLKDIRAQYIVIIFYKLQYFMENGLATQLGSFSSAWIHKTYFSEDIKIEPPTPYQEQLKKALEEYQSNIPDPKE</sequence>